<accession>A0ABU9GUM7</accession>
<sequence length="73" mass="8114">AIAAAILQNGDFGKTEKANNIKQNQQKKSTSKESIKGVINNISNIDFQRGRQRQGNLFVYLDNANIAVDLHSR</sequence>
<name>A0ABU9GUM7_9GAMM</name>
<dbReference type="EMBL" id="JBAKAZ010000329">
    <property type="protein sequence ID" value="MEL0631022.1"/>
    <property type="molecule type" value="Genomic_DNA"/>
</dbReference>
<evidence type="ECO:0000313" key="3">
    <source>
        <dbReference type="Proteomes" id="UP001369082"/>
    </source>
</evidence>
<feature type="non-terminal residue" evidence="2">
    <location>
        <position position="1"/>
    </location>
</feature>
<comment type="caution">
    <text evidence="2">The sequence shown here is derived from an EMBL/GenBank/DDBJ whole genome shotgun (WGS) entry which is preliminary data.</text>
</comment>
<reference evidence="2 3" key="1">
    <citation type="submission" date="2024-02" db="EMBL/GenBank/DDBJ databases">
        <title>Bacteria isolated from the canopy kelp, Nereocystis luetkeana.</title>
        <authorList>
            <person name="Pfister C.A."/>
            <person name="Younker I.T."/>
            <person name="Light S.H."/>
        </authorList>
    </citation>
    <scope>NUCLEOTIDE SEQUENCE [LARGE SCALE GENOMIC DNA]</scope>
    <source>
        <strain evidence="2 3">TI.1.05</strain>
    </source>
</reference>
<protein>
    <submittedName>
        <fullName evidence="2">Pilus assembly protein PilQ</fullName>
    </submittedName>
</protein>
<dbReference type="Proteomes" id="UP001369082">
    <property type="component" value="Unassembled WGS sequence"/>
</dbReference>
<proteinExistence type="predicted"/>
<feature type="region of interest" description="Disordered" evidence="1">
    <location>
        <begin position="1"/>
        <end position="35"/>
    </location>
</feature>
<gene>
    <name evidence="2" type="ORF">V6256_15730</name>
</gene>
<evidence type="ECO:0000256" key="1">
    <source>
        <dbReference type="SAM" id="MobiDB-lite"/>
    </source>
</evidence>
<keyword evidence="3" id="KW-1185">Reference proteome</keyword>
<organism evidence="2 3">
    <name type="scientific">Psychromonas aquatilis</name>
    <dbReference type="NCBI Taxonomy" id="2005072"/>
    <lineage>
        <taxon>Bacteria</taxon>
        <taxon>Pseudomonadati</taxon>
        <taxon>Pseudomonadota</taxon>
        <taxon>Gammaproteobacteria</taxon>
        <taxon>Alteromonadales</taxon>
        <taxon>Psychromonadaceae</taxon>
        <taxon>Psychromonas</taxon>
    </lineage>
</organism>
<feature type="non-terminal residue" evidence="2">
    <location>
        <position position="73"/>
    </location>
</feature>
<evidence type="ECO:0000313" key="2">
    <source>
        <dbReference type="EMBL" id="MEL0631022.1"/>
    </source>
</evidence>